<evidence type="ECO:0000313" key="9">
    <source>
        <dbReference type="Proteomes" id="UP000199397"/>
    </source>
</evidence>
<evidence type="ECO:0000256" key="4">
    <source>
        <dbReference type="ARBA" id="ARBA00023134"/>
    </source>
</evidence>
<keyword evidence="5" id="KW-0472">Membrane</keyword>
<feature type="domain" description="Dynamin N-terminal" evidence="7">
    <location>
        <begin position="48"/>
        <end position="186"/>
    </location>
</feature>
<dbReference type="InterPro" id="IPR027094">
    <property type="entry name" value="Mitofusin_fam"/>
</dbReference>
<comment type="subcellular location">
    <subcellularLocation>
        <location evidence="1">Membrane</location>
    </subcellularLocation>
</comment>
<dbReference type="RefSeq" id="WP_093067212.1">
    <property type="nucleotide sequence ID" value="NZ_FNQP01000008.1"/>
</dbReference>
<evidence type="ECO:0000256" key="6">
    <source>
        <dbReference type="SAM" id="Coils"/>
    </source>
</evidence>
<dbReference type="GO" id="GO:0016020">
    <property type="term" value="C:membrane"/>
    <property type="evidence" value="ECO:0007669"/>
    <property type="project" value="UniProtKB-SubCell"/>
</dbReference>
<name>A0A1H4BDT8_9GAMM</name>
<dbReference type="InterPro" id="IPR027417">
    <property type="entry name" value="P-loop_NTPase"/>
</dbReference>
<dbReference type="PANTHER" id="PTHR10465:SF0">
    <property type="entry name" value="SARCALUMENIN"/>
    <property type="match status" value="1"/>
</dbReference>
<dbReference type="SUPFAM" id="SSF52540">
    <property type="entry name" value="P-loop containing nucleoside triphosphate hydrolases"/>
    <property type="match status" value="1"/>
</dbReference>
<organism evidence="8 9">
    <name type="scientific">Thiothrix caldifontis</name>
    <dbReference type="NCBI Taxonomy" id="525918"/>
    <lineage>
        <taxon>Bacteria</taxon>
        <taxon>Pseudomonadati</taxon>
        <taxon>Pseudomonadota</taxon>
        <taxon>Gammaproteobacteria</taxon>
        <taxon>Thiotrichales</taxon>
        <taxon>Thiotrichaceae</taxon>
        <taxon>Thiothrix</taxon>
    </lineage>
</organism>
<keyword evidence="3" id="KW-0378">Hydrolase</keyword>
<dbReference type="Gene3D" id="3.40.50.300">
    <property type="entry name" value="P-loop containing nucleotide triphosphate hydrolases"/>
    <property type="match status" value="1"/>
</dbReference>
<dbReference type="GO" id="GO:0003924">
    <property type="term" value="F:GTPase activity"/>
    <property type="evidence" value="ECO:0007669"/>
    <property type="project" value="InterPro"/>
</dbReference>
<dbReference type="InterPro" id="IPR045063">
    <property type="entry name" value="Dynamin_N"/>
</dbReference>
<accession>A0A1H4BDT8</accession>
<feature type="coiled-coil region" evidence="6">
    <location>
        <begin position="517"/>
        <end position="544"/>
    </location>
</feature>
<evidence type="ECO:0000256" key="1">
    <source>
        <dbReference type="ARBA" id="ARBA00004370"/>
    </source>
</evidence>
<evidence type="ECO:0000256" key="3">
    <source>
        <dbReference type="ARBA" id="ARBA00022801"/>
    </source>
</evidence>
<keyword evidence="4" id="KW-0342">GTP-binding</keyword>
<dbReference type="OrthoDB" id="9816479at2"/>
<keyword evidence="2" id="KW-0547">Nucleotide-binding</keyword>
<evidence type="ECO:0000259" key="7">
    <source>
        <dbReference type="Pfam" id="PF00350"/>
    </source>
</evidence>
<evidence type="ECO:0000313" key="8">
    <source>
        <dbReference type="EMBL" id="SEA46290.1"/>
    </source>
</evidence>
<evidence type="ECO:0000256" key="5">
    <source>
        <dbReference type="ARBA" id="ARBA00023136"/>
    </source>
</evidence>
<evidence type="ECO:0000256" key="2">
    <source>
        <dbReference type="ARBA" id="ARBA00022741"/>
    </source>
</evidence>
<dbReference type="STRING" id="525918.SAMN05660964_01623"/>
<gene>
    <name evidence="8" type="ORF">SAMN05660964_01623</name>
</gene>
<reference evidence="8 9" key="1">
    <citation type="submission" date="2016-10" db="EMBL/GenBank/DDBJ databases">
        <authorList>
            <person name="de Groot N.N."/>
        </authorList>
    </citation>
    <scope>NUCLEOTIDE SEQUENCE [LARGE SCALE GENOMIC DNA]</scope>
    <source>
        <strain evidence="8 9">DSM 21228</strain>
    </source>
</reference>
<dbReference type="GO" id="GO:0005525">
    <property type="term" value="F:GTP binding"/>
    <property type="evidence" value="ECO:0007669"/>
    <property type="project" value="UniProtKB-KW"/>
</dbReference>
<proteinExistence type="predicted"/>
<dbReference type="PANTHER" id="PTHR10465">
    <property type="entry name" value="TRANSMEMBRANE GTPASE FZO1"/>
    <property type="match status" value="1"/>
</dbReference>
<dbReference type="Proteomes" id="UP000199397">
    <property type="component" value="Unassembled WGS sequence"/>
</dbReference>
<dbReference type="Pfam" id="PF00350">
    <property type="entry name" value="Dynamin_N"/>
    <property type="match status" value="1"/>
</dbReference>
<dbReference type="AlphaFoldDB" id="A0A1H4BDT8"/>
<dbReference type="EMBL" id="FNQP01000008">
    <property type="protein sequence ID" value="SEA46290.1"/>
    <property type="molecule type" value="Genomic_DNA"/>
</dbReference>
<keyword evidence="6" id="KW-0175">Coiled coil</keyword>
<keyword evidence="9" id="KW-1185">Reference proteome</keyword>
<protein>
    <submittedName>
        <fullName evidence="8">Dynamin family protein</fullName>
    </submittedName>
</protein>
<sequence>MLEIQNNYLLYLTEIQQELEKLLLPKEVKKSLNIEILGEALNEAELLIPVVGAFSAGKSSLLNSFLNQSCLPVGITPETALATELRYSDDEYIEAITRDGSSDRYAINEMEQITAKAKDYKFLRIYLNNSNLIGIEPLVLVDMPGFNSPLDLHNQAISEYLNKGTHYIVLTSVEDGNITRSLARQLTGIKNYGRGFSFFLSKTNLRSESEVREISERIEEQLNEYFDITRKVVAIDNNGGISLNAILKEINPDILFHNLFSDDLKESYYKISETINTSITSLRKGKEANEDEILELQSGLEKIIKKRDEMLEEATQKYSSVNIGKIVNAVGNDLSNSLDELVVAALSGGDGAFSQKISEITRLSLINEVRDAMDTIGQNIINDFSIDLSNFSSMNVSEEWLQKTTESIKILFNKTQSGLGSILAKRNESGNNGSLYKVVSTVLAVTTTVIAPILEVLIIFLPDMISSIFSGIQKRKQEEKLRKMILEQIIPSIKRELRGKLPIVFNEQIQHLIDNISGEFEKKLQDKKNAIAAIEEEKKNHIVNVESEIIKYNMALERINSLASRVVFSKVSM</sequence>